<dbReference type="EMBL" id="VOIH02000009">
    <property type="protein sequence ID" value="KAF3438676.1"/>
    <property type="molecule type" value="Genomic_DNA"/>
</dbReference>
<evidence type="ECO:0000256" key="2">
    <source>
        <dbReference type="SAM" id="Phobius"/>
    </source>
</evidence>
<feature type="region of interest" description="Disordered" evidence="1">
    <location>
        <begin position="1"/>
        <end position="24"/>
    </location>
</feature>
<gene>
    <name evidence="3" type="ORF">FNV43_RR21440</name>
</gene>
<evidence type="ECO:0000313" key="4">
    <source>
        <dbReference type="Proteomes" id="UP000796880"/>
    </source>
</evidence>
<keyword evidence="2" id="KW-1133">Transmembrane helix</keyword>
<dbReference type="Proteomes" id="UP000796880">
    <property type="component" value="Unassembled WGS sequence"/>
</dbReference>
<protein>
    <submittedName>
        <fullName evidence="3">Uncharacterized protein</fullName>
    </submittedName>
</protein>
<organism evidence="3 4">
    <name type="scientific">Rhamnella rubrinervis</name>
    <dbReference type="NCBI Taxonomy" id="2594499"/>
    <lineage>
        <taxon>Eukaryota</taxon>
        <taxon>Viridiplantae</taxon>
        <taxon>Streptophyta</taxon>
        <taxon>Embryophyta</taxon>
        <taxon>Tracheophyta</taxon>
        <taxon>Spermatophyta</taxon>
        <taxon>Magnoliopsida</taxon>
        <taxon>eudicotyledons</taxon>
        <taxon>Gunneridae</taxon>
        <taxon>Pentapetalae</taxon>
        <taxon>rosids</taxon>
        <taxon>fabids</taxon>
        <taxon>Rosales</taxon>
        <taxon>Rhamnaceae</taxon>
        <taxon>rhamnoid group</taxon>
        <taxon>Rhamneae</taxon>
        <taxon>Rhamnella</taxon>
    </lineage>
</organism>
<keyword evidence="2" id="KW-0472">Membrane</keyword>
<feature type="compositionally biased region" description="Low complexity" evidence="1">
    <location>
        <begin position="12"/>
        <end position="23"/>
    </location>
</feature>
<dbReference type="AlphaFoldDB" id="A0A8K0E1P0"/>
<name>A0A8K0E1P0_9ROSA</name>
<reference evidence="3" key="1">
    <citation type="submission" date="2020-03" db="EMBL/GenBank/DDBJ databases">
        <title>A high-quality chromosome-level genome assembly of a woody plant with both climbing and erect habits, Rhamnella rubrinervis.</title>
        <authorList>
            <person name="Lu Z."/>
            <person name="Yang Y."/>
            <person name="Zhu X."/>
            <person name="Sun Y."/>
        </authorList>
    </citation>
    <scope>NUCLEOTIDE SEQUENCE</scope>
    <source>
        <strain evidence="3">BYM</strain>
        <tissue evidence="3">Leaf</tissue>
    </source>
</reference>
<proteinExistence type="predicted"/>
<feature type="transmembrane region" description="Helical" evidence="2">
    <location>
        <begin position="85"/>
        <end position="109"/>
    </location>
</feature>
<feature type="compositionally biased region" description="Basic and acidic residues" evidence="1">
    <location>
        <begin position="1"/>
        <end position="10"/>
    </location>
</feature>
<keyword evidence="2" id="KW-0812">Transmembrane</keyword>
<evidence type="ECO:0000313" key="3">
    <source>
        <dbReference type="EMBL" id="KAF3438676.1"/>
    </source>
</evidence>
<accession>A0A8K0E1P0</accession>
<comment type="caution">
    <text evidence="3">The sequence shown here is derived from an EMBL/GenBank/DDBJ whole genome shotgun (WGS) entry which is preliminary data.</text>
</comment>
<evidence type="ECO:0000256" key="1">
    <source>
        <dbReference type="SAM" id="MobiDB-lite"/>
    </source>
</evidence>
<keyword evidence="4" id="KW-1185">Reference proteome</keyword>
<sequence length="126" mass="13872">MCVFSEDHEAPSSASSGSSSSASKALGFSLTSTVDSLDMVNAFEVVPKSKKSAPSVWKLMALVDLLLKQAINNARERDRRTLLRTVLFVFCLSLTCSARPLLLLILAFMEVSLFRVVLLRIVSHPW</sequence>